<gene>
    <name evidence="4" type="ORF">ACFSYH_05580</name>
</gene>
<dbReference type="InterPro" id="IPR000873">
    <property type="entry name" value="AMP-dep_synth/lig_dom"/>
</dbReference>
<keyword evidence="2" id="KW-0067">ATP-binding</keyword>
<dbReference type="SUPFAM" id="SSF56801">
    <property type="entry name" value="Acetyl-CoA synthetase-like"/>
    <property type="match status" value="1"/>
</dbReference>
<dbReference type="InterPro" id="IPR042099">
    <property type="entry name" value="ANL_N_sf"/>
</dbReference>
<evidence type="ECO:0000256" key="2">
    <source>
        <dbReference type="ARBA" id="ARBA00022840"/>
    </source>
</evidence>
<dbReference type="InterPro" id="IPR020845">
    <property type="entry name" value="AMP-binding_CS"/>
</dbReference>
<dbReference type="PROSITE" id="PS00455">
    <property type="entry name" value="AMP_BINDING"/>
    <property type="match status" value="1"/>
</dbReference>
<sequence>MMLESATPLLVETTGYVNVTDLLKKRLENSPQLAAFERPRITADTTTWHEITVAQFEQQVMAVAKGLVANGVGIGGNVVIMAQTQYEWAVAEMAIWYAGGVVVPIYDTSSVAQSAAILQDANARVAFAGNARQADILREASHTIGKELSVYSLENEFVELIDAGDFLPDAEIETRRLVANQADVATIVYTSGTTGEPKGALITHQNLLGQVLNIGATYTDVIWEGGRTIIFLPLAHVLARGLQLVCLANGMKIAHLADPKQVVPALGVLKPTFLVVVPRVLQKIQAAAGLAARKKRIGPIWDRAVNTAITRARHLEEGTTPRFALRASHAIFDRIFFARLRALMGGEIGYLLSGAAALEADLALFYRGIGVPVVEGYGLTETTAPVTGNLPGSEKAGSVGIPTPGSTIRISEQGEVLAKGIGVFSGYKRPEHNAEAFVDGFFRTGDLGTLDDSGRLTLKGRLKDVIVTSGGKTVTPAQWENIVENDPLVAHAIAVGEGKPFLSSLIVVEPEVLANWAAEQGEQEIVDIVRAQSNKIIELDNQRLRDAISRTINRANTQFSRSEQIRKFIIVIADLSVSGGNITATMKLKRQVLLGKVSAIVERLYTEPYTGGTR</sequence>
<dbReference type="CDD" id="cd05907">
    <property type="entry name" value="VL_LC_FACS_like"/>
    <property type="match status" value="1"/>
</dbReference>
<dbReference type="RefSeq" id="WP_377465682.1">
    <property type="nucleotide sequence ID" value="NZ_JBHUOP010000002.1"/>
</dbReference>
<dbReference type="Gene3D" id="3.40.50.12780">
    <property type="entry name" value="N-terminal domain of ligase-like"/>
    <property type="match status" value="1"/>
</dbReference>
<evidence type="ECO:0000259" key="3">
    <source>
        <dbReference type="Pfam" id="PF00501"/>
    </source>
</evidence>
<evidence type="ECO:0000313" key="4">
    <source>
        <dbReference type="EMBL" id="MFD2840039.1"/>
    </source>
</evidence>
<accession>A0ABW5XG19</accession>
<dbReference type="Pfam" id="PF23562">
    <property type="entry name" value="AMP-binding_C_3"/>
    <property type="match status" value="1"/>
</dbReference>
<keyword evidence="5" id="KW-1185">Reference proteome</keyword>
<dbReference type="PANTHER" id="PTHR43272">
    <property type="entry name" value="LONG-CHAIN-FATTY-ACID--COA LIGASE"/>
    <property type="match status" value="1"/>
</dbReference>
<evidence type="ECO:0000313" key="5">
    <source>
        <dbReference type="Proteomes" id="UP001597391"/>
    </source>
</evidence>
<protein>
    <submittedName>
        <fullName evidence="4">AMP-dependent synthetase/ligase</fullName>
    </submittedName>
</protein>
<proteinExistence type="predicted"/>
<feature type="domain" description="AMP-dependent synthetase/ligase" evidence="3">
    <location>
        <begin position="38"/>
        <end position="427"/>
    </location>
</feature>
<evidence type="ECO:0000256" key="1">
    <source>
        <dbReference type="ARBA" id="ARBA00022741"/>
    </source>
</evidence>
<reference evidence="5" key="1">
    <citation type="journal article" date="2019" name="Int. J. Syst. Evol. Microbiol.">
        <title>The Global Catalogue of Microorganisms (GCM) 10K type strain sequencing project: providing services to taxonomists for standard genome sequencing and annotation.</title>
        <authorList>
            <consortium name="The Broad Institute Genomics Platform"/>
            <consortium name="The Broad Institute Genome Sequencing Center for Infectious Disease"/>
            <person name="Wu L."/>
            <person name="Ma J."/>
        </authorList>
    </citation>
    <scope>NUCLEOTIDE SEQUENCE [LARGE SCALE GENOMIC DNA]</scope>
    <source>
        <strain evidence="5">KCTC 33576</strain>
    </source>
</reference>
<dbReference type="Proteomes" id="UP001597391">
    <property type="component" value="Unassembled WGS sequence"/>
</dbReference>
<name>A0ABW5XG19_9MICO</name>
<keyword evidence="1" id="KW-0547">Nucleotide-binding</keyword>
<comment type="caution">
    <text evidence="4">The sequence shown here is derived from an EMBL/GenBank/DDBJ whole genome shotgun (WGS) entry which is preliminary data.</text>
</comment>
<dbReference type="PANTHER" id="PTHR43272:SF33">
    <property type="entry name" value="AMP-BINDING DOMAIN-CONTAINING PROTEIN-RELATED"/>
    <property type="match status" value="1"/>
</dbReference>
<organism evidence="4 5">
    <name type="scientific">Populibacterium corticicola</name>
    <dbReference type="NCBI Taxonomy" id="1812826"/>
    <lineage>
        <taxon>Bacteria</taxon>
        <taxon>Bacillati</taxon>
        <taxon>Actinomycetota</taxon>
        <taxon>Actinomycetes</taxon>
        <taxon>Micrococcales</taxon>
        <taxon>Jonesiaceae</taxon>
        <taxon>Populibacterium</taxon>
    </lineage>
</organism>
<dbReference type="Pfam" id="PF00501">
    <property type="entry name" value="AMP-binding"/>
    <property type="match status" value="1"/>
</dbReference>
<dbReference type="EMBL" id="JBHUOP010000002">
    <property type="protein sequence ID" value="MFD2840039.1"/>
    <property type="molecule type" value="Genomic_DNA"/>
</dbReference>